<feature type="region of interest" description="Disordered" evidence="1">
    <location>
        <begin position="1"/>
        <end position="36"/>
    </location>
</feature>
<accession>A0ABU7VPM5</accession>
<evidence type="ECO:0000256" key="1">
    <source>
        <dbReference type="SAM" id="MobiDB-lite"/>
    </source>
</evidence>
<comment type="caution">
    <text evidence="2">The sequence shown here is derived from an EMBL/GenBank/DDBJ whole genome shotgun (WGS) entry which is preliminary data.</text>
</comment>
<proteinExistence type="predicted"/>
<feature type="compositionally biased region" description="Basic and acidic residues" evidence="1">
    <location>
        <begin position="1"/>
        <end position="29"/>
    </location>
</feature>
<reference evidence="2 3" key="1">
    <citation type="submission" date="2024-02" db="EMBL/GenBank/DDBJ databases">
        <title>A nitrogen-fixing paenibacillus bacterium.</title>
        <authorList>
            <person name="Zhang W.L."/>
            <person name="Chen S.F."/>
        </authorList>
    </citation>
    <scope>NUCLEOTIDE SEQUENCE [LARGE SCALE GENOMIC DNA]</scope>
    <source>
        <strain evidence="2 3">M1</strain>
    </source>
</reference>
<name>A0ABU7VPM5_9BACL</name>
<organism evidence="2 3">
    <name type="scientific">Paenibacillus haidiansis</name>
    <dbReference type="NCBI Taxonomy" id="1574488"/>
    <lineage>
        <taxon>Bacteria</taxon>
        <taxon>Bacillati</taxon>
        <taxon>Bacillota</taxon>
        <taxon>Bacilli</taxon>
        <taxon>Bacillales</taxon>
        <taxon>Paenibacillaceae</taxon>
        <taxon>Paenibacillus</taxon>
    </lineage>
</organism>
<evidence type="ECO:0000313" key="2">
    <source>
        <dbReference type="EMBL" id="MEF2965709.1"/>
    </source>
</evidence>
<protein>
    <submittedName>
        <fullName evidence="2">Uncharacterized protein</fullName>
    </submittedName>
</protein>
<keyword evidence="3" id="KW-1185">Reference proteome</keyword>
<dbReference type="EMBL" id="JAZHPZ010000003">
    <property type="protein sequence ID" value="MEF2965709.1"/>
    <property type="molecule type" value="Genomic_DNA"/>
</dbReference>
<evidence type="ECO:0000313" key="3">
    <source>
        <dbReference type="Proteomes" id="UP001306950"/>
    </source>
</evidence>
<gene>
    <name evidence="2" type="ORF">V3851_07700</name>
</gene>
<dbReference type="RefSeq" id="WP_331845942.1">
    <property type="nucleotide sequence ID" value="NZ_JAZHPZ010000003.1"/>
</dbReference>
<dbReference type="Proteomes" id="UP001306950">
    <property type="component" value="Unassembled WGS sequence"/>
</dbReference>
<sequence length="115" mass="13401">MREGWHEHKGHHAYKERMEGRGRQHEDHGKKHFQSAQTFRRGRAIAFLERLNIKRTTLLAQLNQPEYEAIKPVISGELKATDAIIREFIHVFELHEVLPENDSKPGGDDSDHDNN</sequence>